<dbReference type="CDD" id="cd00833">
    <property type="entry name" value="PKS"/>
    <property type="match status" value="1"/>
</dbReference>
<dbReference type="InterPro" id="IPR011032">
    <property type="entry name" value="GroES-like_sf"/>
</dbReference>
<dbReference type="Gene3D" id="3.90.180.10">
    <property type="entry name" value="Medium-chain alcohol dehydrogenases, catalytic domain"/>
    <property type="match status" value="1"/>
</dbReference>
<dbReference type="GO" id="GO:0004312">
    <property type="term" value="F:fatty acid synthase activity"/>
    <property type="evidence" value="ECO:0007669"/>
    <property type="project" value="TreeGrafter"/>
</dbReference>
<dbReference type="InterPro" id="IPR020843">
    <property type="entry name" value="ER"/>
</dbReference>
<dbReference type="PROSITE" id="PS50075">
    <property type="entry name" value="CARRIER"/>
    <property type="match status" value="1"/>
</dbReference>
<feature type="region of interest" description="N-terminal hotdog fold" evidence="5">
    <location>
        <begin position="946"/>
        <end position="1085"/>
    </location>
</feature>
<dbReference type="Pfam" id="PF08659">
    <property type="entry name" value="KR"/>
    <property type="match status" value="2"/>
</dbReference>
<dbReference type="SMART" id="SM00823">
    <property type="entry name" value="PKS_PP"/>
    <property type="match status" value="1"/>
</dbReference>
<keyword evidence="2" id="KW-0597">Phosphoprotein</keyword>
<dbReference type="CDD" id="cd05195">
    <property type="entry name" value="enoyl_red"/>
    <property type="match status" value="1"/>
</dbReference>
<dbReference type="Proteomes" id="UP000054567">
    <property type="component" value="Unassembled WGS sequence"/>
</dbReference>
<dbReference type="Pfam" id="PF00109">
    <property type="entry name" value="ketoacyl-synt"/>
    <property type="match status" value="1"/>
</dbReference>
<dbReference type="InterPro" id="IPR006162">
    <property type="entry name" value="Ppantetheine_attach_site"/>
</dbReference>
<dbReference type="InterPro" id="IPR016035">
    <property type="entry name" value="Acyl_Trfase/lysoPLipase"/>
</dbReference>
<dbReference type="SUPFAM" id="SSF53901">
    <property type="entry name" value="Thiolase-like"/>
    <property type="match status" value="1"/>
</dbReference>
<evidence type="ECO:0000256" key="5">
    <source>
        <dbReference type="PROSITE-ProRule" id="PRU01363"/>
    </source>
</evidence>
<proteinExistence type="predicted"/>
<dbReference type="Gene3D" id="3.40.50.150">
    <property type="entry name" value="Vaccinia Virus protein VP39"/>
    <property type="match status" value="1"/>
</dbReference>
<dbReference type="EMBL" id="DS268112">
    <property type="protein sequence ID" value="KMM71000.1"/>
    <property type="molecule type" value="Genomic_DNA"/>
</dbReference>
<evidence type="ECO:0000256" key="4">
    <source>
        <dbReference type="ARBA" id="ARBA00023268"/>
    </source>
</evidence>
<dbReference type="Gene3D" id="3.40.47.10">
    <property type="match status" value="1"/>
</dbReference>
<keyword evidence="3" id="KW-0808">Transferase</keyword>
<dbReference type="InterPro" id="IPR042104">
    <property type="entry name" value="PKS_dehydratase_sf"/>
</dbReference>
<dbReference type="InterPro" id="IPR049552">
    <property type="entry name" value="PKS_DH_N"/>
</dbReference>
<dbReference type="InterPro" id="IPR032821">
    <property type="entry name" value="PKS_assoc"/>
</dbReference>
<dbReference type="PROSITE" id="PS52004">
    <property type="entry name" value="KS3_2"/>
    <property type="match status" value="1"/>
</dbReference>
<dbReference type="InterPro" id="IPR057326">
    <property type="entry name" value="KR_dom"/>
</dbReference>
<dbReference type="InterPro" id="IPR036291">
    <property type="entry name" value="NAD(P)-bd_dom_sf"/>
</dbReference>
<reference evidence="9 10" key="1">
    <citation type="submission" date="2007-06" db="EMBL/GenBank/DDBJ databases">
        <title>The Genome Sequence of Coccidioides posadasii RMSCC_3488.</title>
        <authorList>
            <consortium name="Coccidioides Genome Resources Consortium"/>
            <consortium name="The Broad Institute Genome Sequencing Platform"/>
            <person name="Henn M.R."/>
            <person name="Sykes S."/>
            <person name="Young S."/>
            <person name="Jaffe D."/>
            <person name="Berlin A."/>
            <person name="Alvarez P."/>
            <person name="Butler J."/>
            <person name="Gnerre S."/>
            <person name="Grabherr M."/>
            <person name="Mauceli E."/>
            <person name="Brockman W."/>
            <person name="Kodira C."/>
            <person name="Alvarado L."/>
            <person name="Zeng Q."/>
            <person name="Crawford M."/>
            <person name="Antoine C."/>
            <person name="Devon K."/>
            <person name="Galgiani J."/>
            <person name="Orsborn K."/>
            <person name="Lewis M.L."/>
            <person name="Nusbaum C."/>
            <person name="Galagan J."/>
            <person name="Birren B."/>
        </authorList>
    </citation>
    <scope>NUCLEOTIDE SEQUENCE [LARGE SCALE GENOMIC DNA]</scope>
    <source>
        <strain evidence="9 10">RMSCC 3488</strain>
    </source>
</reference>
<dbReference type="GO" id="GO:0031177">
    <property type="term" value="F:phosphopantetheine binding"/>
    <property type="evidence" value="ECO:0007669"/>
    <property type="project" value="InterPro"/>
</dbReference>
<dbReference type="FunFam" id="3.40.366.10:FF:000002">
    <property type="entry name" value="Probable polyketide synthase 2"/>
    <property type="match status" value="1"/>
</dbReference>
<keyword evidence="1" id="KW-0596">Phosphopantetheine</keyword>
<dbReference type="SUPFAM" id="SSF51735">
    <property type="entry name" value="NAD(P)-binding Rossmann-fold domains"/>
    <property type="match status" value="2"/>
</dbReference>
<dbReference type="PROSITE" id="PS52019">
    <property type="entry name" value="PKS_MFAS_DH"/>
    <property type="match status" value="1"/>
</dbReference>
<dbReference type="GO" id="GO:0006633">
    <property type="term" value="P:fatty acid biosynthetic process"/>
    <property type="evidence" value="ECO:0007669"/>
    <property type="project" value="TreeGrafter"/>
</dbReference>
<dbReference type="VEuPathDB" id="FungiDB:CPAG_07307"/>
<evidence type="ECO:0000256" key="2">
    <source>
        <dbReference type="ARBA" id="ARBA00022553"/>
    </source>
</evidence>
<dbReference type="InterPro" id="IPR001227">
    <property type="entry name" value="Ac_transferase_dom_sf"/>
</dbReference>
<dbReference type="InterPro" id="IPR036736">
    <property type="entry name" value="ACP-like_sf"/>
</dbReference>
<organism evidence="9 10">
    <name type="scientific">Coccidioides posadasii RMSCC 3488</name>
    <dbReference type="NCBI Taxonomy" id="454284"/>
    <lineage>
        <taxon>Eukaryota</taxon>
        <taxon>Fungi</taxon>
        <taxon>Dikarya</taxon>
        <taxon>Ascomycota</taxon>
        <taxon>Pezizomycotina</taxon>
        <taxon>Eurotiomycetes</taxon>
        <taxon>Eurotiomycetidae</taxon>
        <taxon>Onygenales</taxon>
        <taxon>Onygenaceae</taxon>
        <taxon>Coccidioides</taxon>
    </lineage>
</organism>
<dbReference type="Gene3D" id="1.10.1200.10">
    <property type="entry name" value="ACP-like"/>
    <property type="match status" value="1"/>
</dbReference>
<dbReference type="InterPro" id="IPR016036">
    <property type="entry name" value="Malonyl_transacylase_ACP-bd"/>
</dbReference>
<dbReference type="OrthoDB" id="329835at2759"/>
<keyword evidence="4" id="KW-0511">Multifunctional enzyme</keyword>
<name>A0A0J6FNJ2_COCPO</name>
<dbReference type="SMART" id="SM00826">
    <property type="entry name" value="PKS_DH"/>
    <property type="match status" value="1"/>
</dbReference>
<dbReference type="InterPro" id="IPR014043">
    <property type="entry name" value="Acyl_transferase_dom"/>
</dbReference>
<dbReference type="PROSITE" id="PS00012">
    <property type="entry name" value="PHOSPHOPANTETHEINE"/>
    <property type="match status" value="1"/>
</dbReference>
<reference evidence="10" key="3">
    <citation type="journal article" date="2010" name="Genome Res.">
        <title>Population genomic sequencing of Coccidioides fungi reveals recent hybridization and transposon control.</title>
        <authorList>
            <person name="Neafsey D.E."/>
            <person name="Barker B.M."/>
            <person name="Sharpton T.J."/>
            <person name="Stajich J.E."/>
            <person name="Park D.J."/>
            <person name="Whiston E."/>
            <person name="Hung C.-Y."/>
            <person name="McMahan C."/>
            <person name="White J."/>
            <person name="Sykes S."/>
            <person name="Heiman D."/>
            <person name="Young S."/>
            <person name="Zeng Q."/>
            <person name="Abouelleil A."/>
            <person name="Aftuck L."/>
            <person name="Bessette D."/>
            <person name="Brown A."/>
            <person name="FitzGerald M."/>
            <person name="Lui A."/>
            <person name="Macdonald J.P."/>
            <person name="Priest M."/>
            <person name="Orbach M.J."/>
            <person name="Galgiani J.N."/>
            <person name="Kirkland T.N."/>
            <person name="Cole G.T."/>
            <person name="Birren B.W."/>
            <person name="Henn M.R."/>
            <person name="Taylor J.W."/>
            <person name="Rounsley S.D."/>
        </authorList>
    </citation>
    <scope>NUCLEOTIDE SEQUENCE [LARGE SCALE GENOMIC DNA]</scope>
    <source>
        <strain evidence="10">RMSCC 3488</strain>
    </source>
</reference>
<dbReference type="SMART" id="SM00827">
    <property type="entry name" value="PKS_AT"/>
    <property type="match status" value="1"/>
</dbReference>
<dbReference type="Pfam" id="PF21089">
    <property type="entry name" value="PKS_DH_N"/>
    <property type="match status" value="1"/>
</dbReference>
<dbReference type="SUPFAM" id="SSF53335">
    <property type="entry name" value="S-adenosyl-L-methionine-dependent methyltransferases"/>
    <property type="match status" value="1"/>
</dbReference>
<dbReference type="InterPro" id="IPR013968">
    <property type="entry name" value="PKS_KR"/>
</dbReference>
<feature type="domain" description="Carrier" evidence="6">
    <location>
        <begin position="2390"/>
        <end position="2467"/>
    </location>
</feature>
<dbReference type="InterPro" id="IPR016039">
    <property type="entry name" value="Thiolase-like"/>
</dbReference>
<dbReference type="SUPFAM" id="SSF47336">
    <property type="entry name" value="ACP-like"/>
    <property type="match status" value="1"/>
</dbReference>
<gene>
    <name evidence="9" type="ORF">CPAG_07307</name>
</gene>
<accession>A0A0J6FNJ2</accession>
<evidence type="ECO:0000259" key="8">
    <source>
        <dbReference type="PROSITE" id="PS52019"/>
    </source>
</evidence>
<dbReference type="InterPro" id="IPR020806">
    <property type="entry name" value="PKS_PP-bd"/>
</dbReference>
<dbReference type="Gene3D" id="3.40.366.10">
    <property type="entry name" value="Malonyl-Coenzyme A Acyl Carrier Protein, domain 2"/>
    <property type="match status" value="1"/>
</dbReference>
<dbReference type="InterPro" id="IPR014030">
    <property type="entry name" value="Ketoacyl_synth_N"/>
</dbReference>
<dbReference type="SUPFAM" id="SSF52151">
    <property type="entry name" value="FabD/lysophospholipase-like"/>
    <property type="match status" value="1"/>
</dbReference>
<dbReference type="SUPFAM" id="SSF50129">
    <property type="entry name" value="GroES-like"/>
    <property type="match status" value="1"/>
</dbReference>
<dbReference type="SMART" id="SM00822">
    <property type="entry name" value="PKS_KR"/>
    <property type="match status" value="1"/>
</dbReference>
<dbReference type="Pfam" id="PF16197">
    <property type="entry name" value="KAsynt_C_assoc"/>
    <property type="match status" value="1"/>
</dbReference>
<dbReference type="Gene3D" id="3.40.50.720">
    <property type="entry name" value="NAD(P)-binding Rossmann-like Domain"/>
    <property type="match status" value="2"/>
</dbReference>
<dbReference type="Gene3D" id="3.30.70.3290">
    <property type="match status" value="1"/>
</dbReference>
<dbReference type="Pfam" id="PF23114">
    <property type="entry name" value="NAD-bd_HRPKS_sdrA"/>
    <property type="match status" value="1"/>
</dbReference>
<feature type="active site" description="Proton donor; for dehydratase activity" evidence="5">
    <location>
        <position position="1164"/>
    </location>
</feature>
<dbReference type="Pfam" id="PF00698">
    <property type="entry name" value="Acyl_transf_1"/>
    <property type="match status" value="1"/>
</dbReference>
<feature type="domain" description="Ketosynthase family 3 (KS3)" evidence="7">
    <location>
        <begin position="3"/>
        <end position="422"/>
    </location>
</feature>
<dbReference type="InterPro" id="IPR056501">
    <property type="entry name" value="NAD-bd_HRPKS_sdrA"/>
</dbReference>
<protein>
    <submittedName>
        <fullName evidence="9">Lovastatin nonaketide synthase</fullName>
    </submittedName>
</protein>
<dbReference type="Gene3D" id="3.10.129.110">
    <property type="entry name" value="Polyketide synthase dehydratase"/>
    <property type="match status" value="1"/>
</dbReference>
<dbReference type="InterPro" id="IPR014031">
    <property type="entry name" value="Ketoacyl_synth_C"/>
</dbReference>
<dbReference type="InterPro" id="IPR049551">
    <property type="entry name" value="PKS_DH_C"/>
</dbReference>
<dbReference type="GO" id="GO:0030639">
    <property type="term" value="P:polyketide biosynthetic process"/>
    <property type="evidence" value="ECO:0007669"/>
    <property type="project" value="UniProtKB-ARBA"/>
</dbReference>
<dbReference type="InterPro" id="IPR020841">
    <property type="entry name" value="PKS_Beta-ketoAc_synthase_dom"/>
</dbReference>
<dbReference type="SUPFAM" id="SSF55048">
    <property type="entry name" value="Probable ACP-binding domain of malonyl-CoA ACP transacylase"/>
    <property type="match status" value="1"/>
</dbReference>
<dbReference type="Pfam" id="PF02801">
    <property type="entry name" value="Ketoacyl-synt_C"/>
    <property type="match status" value="1"/>
</dbReference>
<dbReference type="InterPro" id="IPR009081">
    <property type="entry name" value="PP-bd_ACP"/>
</dbReference>
<feature type="domain" description="PKS/mFAS DH" evidence="8">
    <location>
        <begin position="946"/>
        <end position="1251"/>
    </location>
</feature>
<evidence type="ECO:0000313" key="9">
    <source>
        <dbReference type="EMBL" id="KMM71000.1"/>
    </source>
</evidence>
<evidence type="ECO:0000256" key="3">
    <source>
        <dbReference type="ARBA" id="ARBA00022679"/>
    </source>
</evidence>
<dbReference type="Pfam" id="PF13602">
    <property type="entry name" value="ADH_zinc_N_2"/>
    <property type="match status" value="1"/>
</dbReference>
<dbReference type="InterPro" id="IPR050091">
    <property type="entry name" value="PKS_NRPS_Biosynth_Enz"/>
</dbReference>
<dbReference type="InterPro" id="IPR020807">
    <property type="entry name" value="PKS_DH"/>
</dbReference>
<dbReference type="PANTHER" id="PTHR43775">
    <property type="entry name" value="FATTY ACID SYNTHASE"/>
    <property type="match status" value="1"/>
</dbReference>
<evidence type="ECO:0000259" key="7">
    <source>
        <dbReference type="PROSITE" id="PS52004"/>
    </source>
</evidence>
<evidence type="ECO:0000259" key="6">
    <source>
        <dbReference type="PROSITE" id="PS50075"/>
    </source>
</evidence>
<dbReference type="SMART" id="SM00825">
    <property type="entry name" value="PKS_KS"/>
    <property type="match status" value="1"/>
</dbReference>
<dbReference type="InterPro" id="IPR049900">
    <property type="entry name" value="PKS_mFAS_DH"/>
</dbReference>
<reference evidence="10" key="2">
    <citation type="journal article" date="2009" name="Genome Res.">
        <title>Comparative genomic analyses of the human fungal pathogens Coccidioides and their relatives.</title>
        <authorList>
            <person name="Sharpton T.J."/>
            <person name="Stajich J.E."/>
            <person name="Rounsley S.D."/>
            <person name="Gardner M.J."/>
            <person name="Wortman J.R."/>
            <person name="Jordar V.S."/>
            <person name="Maiti R."/>
            <person name="Kodira C.D."/>
            <person name="Neafsey D.E."/>
            <person name="Zeng Q."/>
            <person name="Hung C.-Y."/>
            <person name="McMahan C."/>
            <person name="Muszewska A."/>
            <person name="Grynberg M."/>
            <person name="Mandel M.A."/>
            <person name="Kellner E.M."/>
            <person name="Barker B.M."/>
            <person name="Galgiani J.N."/>
            <person name="Orbach M.J."/>
            <person name="Kirkland T.N."/>
            <person name="Cole G.T."/>
            <person name="Henn M.R."/>
            <person name="Birren B.W."/>
            <person name="Taylor J.W."/>
        </authorList>
    </citation>
    <scope>NUCLEOTIDE SEQUENCE [LARGE SCALE GENOMIC DNA]</scope>
    <source>
        <strain evidence="10">RMSCC 3488</strain>
    </source>
</reference>
<dbReference type="SMART" id="SM00829">
    <property type="entry name" value="PKS_ER"/>
    <property type="match status" value="1"/>
</dbReference>
<dbReference type="InterPro" id="IPR029063">
    <property type="entry name" value="SAM-dependent_MTases_sf"/>
</dbReference>
<feature type="active site" description="Proton acceptor; for dehydratase activity" evidence="5">
    <location>
        <position position="978"/>
    </location>
</feature>
<dbReference type="Pfam" id="PF23297">
    <property type="entry name" value="ACP_SdgA_C"/>
    <property type="match status" value="1"/>
</dbReference>
<dbReference type="GO" id="GO:0016491">
    <property type="term" value="F:oxidoreductase activity"/>
    <property type="evidence" value="ECO:0007669"/>
    <property type="project" value="InterPro"/>
</dbReference>
<dbReference type="PANTHER" id="PTHR43775:SF29">
    <property type="entry name" value="ASPERFURANONE POLYKETIDE SYNTHASE AFOG-RELATED"/>
    <property type="match status" value="1"/>
</dbReference>
<dbReference type="Pfam" id="PF14765">
    <property type="entry name" value="PS-DH"/>
    <property type="match status" value="1"/>
</dbReference>
<evidence type="ECO:0000313" key="10">
    <source>
        <dbReference type="Proteomes" id="UP000054567"/>
    </source>
</evidence>
<evidence type="ECO:0000256" key="1">
    <source>
        <dbReference type="ARBA" id="ARBA00022450"/>
    </source>
</evidence>
<sequence length="2472" mass="267573">MGSEPIAIIGLSCKFAGDATSPAKLWTLLEEGRSAWSEIPSSRFNPKGAYHPSREKLSTSHIRGGHFLEEDLALFDAAFFNFSAETASTLDPQFRLQLESVYEALENGSNTSVFAGTFFHDYRDALIRDEDNLPRSFITGIGSAMASNRISHFFDLRGASMTIDTGCSTTLVALHQAVENLRSRGSEMSIVGGANVLLNPDNFKALGSFGFLSPDGKCFAFDERANGYGRGEGVATIVIKRLEDALAAGDPIRAIIRESVLNQDGKTESLTSPSQAAQEALMRGCYAKAGLEPLQTQYFEAHGTGTATGDPIEAGAIASVFQSHRRREEEALRIGSVKTNIGHTEATSGLASVIKVVLAMEKGVLPPSINFEKPNPQLALDDWRLKVVTELEKWPVAPGQKMRASVNNFGYGGSNAHIIMEDANGCSQNRSVNGNVNGEVNGNTNGVGAHAAGTAGDKYKLLLVSAKDEHAHENMVARLADFLRQKEQHGPQDTETLLQSLAYTLGQRRTMFPWVAAYPVPITQGLDGVAKILETPKFRPSRPSQRPRIGMVFTGQGAQWYAMGRELITTYPVFKASLEEADGFLRDLGADWSLMEELGRDAKTSKVNQTAFSIPICAAVQISLVRLLETWGVTPSAVTSHSSGEIAAAYTVGAISLRLAMGIAYYRSRLAAEMTLDGPIKGGMLAVGLGHGDVEKYLERLTCDARAVVACINSPSSTTVAGDIAAIEELETLLKAEGLFARRLRVDTAYHSHHMEPVAEDYRQALRKMPKEEPKTKCLGPIAFASPVTGYRMTSTGAIADPEHWVGSLMQPVQFVDAFIEMVHGDLSADAASQSVDIIVEIGPHTALGGPIQEILTLEDFEGIRLPYYGSLVRHAHAVECLQTLASNLLREGYPLDIEAVNFPQGRSQDVRVLTDLPSYPWNHQTRHWLEPRFNLGLRQRDHRPHELLGSLVPGTNPEAPVWRHILRATESPWVQDHVIQSKMLYPGCGFICLAIEAATQQLAIAEEQEGREISGYRIRDMSVQQALVIPDTAEGIEIQTALRPVSDKAVGLRGWKEFEVLSITPENRWMRHAQGLVMVEFDNVQNGVSSLDQEIQHARLIDAIDMWSTLESLGIKYGLTFRNISDIRQSKKELRSTSTITVPDTSVPNDLPRNHIIHPATLDAVAQAAFTALPGAAFHQESPRVFQSIERLWVSSKINREAGQAFQCHTKLDYADVQGIRAGVVLVDQDRPVVEVHGLQLRSLGGSGTQSVQGGLCARVAWERDLGLNLHSGVALHTGEDENLRRLSLYFMEDALADISPLEADKLQGHYRAFYAWMKDKLQFATPDAIRPDRALLTQRVAEASPRGEMLCRVGPCLAAILRSQRAPQDLMDEGGLLEKWSSNHDDGVSQGAALLRQIVHKQPRARVLEIGARLDVTTRAMLEALGPLGSLYHFTNASDDDFKHAEQELAAWGDILMFDTLDVAKEPSSQGFELGNYDVVIASGIVQPSTQTLANVQALIKPGGKLLMVQAPRYELDRQLVLRLLPEWWDAKGNDPNPSLEVVSWDQLLKDAGFSGVDVAVSSAIISVVPPIDSARPPRSDDIILVTSNKTGGPPPQWLEGLRHFISTLEPDTAPSPLPDVYVLESASAALYTGKICVFLGEINQPMLRDMDATVFEAIKAMTTKCKGLLWVTRGGSVDCEKPDLGLAAGFLRAARSEYLGRSYVTLDLDPSASPWSEDDVQAIVQVLKVGFDGSSLGEFEYAMRDGVFKIPRVLNDTSRKSSCLTRRCCSHRRRHTGAATPSRPSFELAGWSSRAGLTLSLFTEDASLSDTCELSPEMVEIEPRAYGINARDVMVATGPATGRCAGIITRVGTEAAAQGYTIGDNVFGLLPRGQFGSIARTPWTSIMQMLPGLSFEEAASLPMAYCTAYICLTGLAHLQREQTVLIHAAAGSVGQAAIMIARHVGAEVFVTVGTPEKRELMINRYAVEIRRLGAGVLSATHGRGIDVVLNSLSGSLLQESFNVLAPFGHLVEIGQRDLDANSYLAMRPFNHPASFSSFSLLALAQHNPRQLHRAMVEITQLVGEHKLSPVHPLTSYPMRDVSEAFRHLQTESHVGKAVLSIGSDVMVPMLRQSPTPKFSPDASYLLVGGVGGIGCSIARWMADQGAKNVIILSRSAGRSEQAAALVDELSQMGCRVKAVSCNVSSGSGLADSLRQCQEDGLPPIRGVIQGAMVLKSMAHGNYPPQFAQTDSLDFFVMLSSAVAVAGNASQANYAAGGSYQDALARWRVSQGLPGVSINLGAVKGIGVAANTGVLGHLQRVGYSPINEEQVLSILGTTILHPYDPQVVVGLDSRPGSHWDAKGESQLGRDMRFAALKPLETDGAGGTNPTGSSNSLASKLATAKSLEQAVDHVGAAIAEKISDIFMIPLDDIDLANKPAQYGIDSLVAVELRNMLVQQAAAEVSIFDILQSVSLAALAAAIAAKSAYISE</sequence>
<feature type="region of interest" description="C-terminal hotdog fold" evidence="5">
    <location>
        <begin position="1099"/>
        <end position="1251"/>
    </location>
</feature>